<evidence type="ECO:0000313" key="8">
    <source>
        <dbReference type="Proteomes" id="UP000199019"/>
    </source>
</evidence>
<keyword evidence="5" id="KW-1133">Transmembrane helix</keyword>
<dbReference type="EMBL" id="FOHB01000002">
    <property type="protein sequence ID" value="SES00866.1"/>
    <property type="molecule type" value="Genomic_DNA"/>
</dbReference>
<gene>
    <name evidence="7" type="ORF">SAMN05216199_1768</name>
</gene>
<keyword evidence="5" id="KW-0812">Transmembrane</keyword>
<evidence type="ECO:0000256" key="4">
    <source>
        <dbReference type="SAM" id="MobiDB-lite"/>
    </source>
</evidence>
<proteinExistence type="inferred from homology"/>
<dbReference type="RefSeq" id="WP_091757231.1">
    <property type="nucleotide sequence ID" value="NZ_FOHB01000002.1"/>
</dbReference>
<dbReference type="EC" id="5.2.1.8" evidence="3"/>
<dbReference type="OrthoDB" id="5507614at2"/>
<feature type="region of interest" description="Disordered" evidence="4">
    <location>
        <begin position="58"/>
        <end position="93"/>
    </location>
</feature>
<evidence type="ECO:0000256" key="2">
    <source>
        <dbReference type="ARBA" id="ARBA00023235"/>
    </source>
</evidence>
<keyword evidence="2 3" id="KW-0413">Isomerase</keyword>
<comment type="catalytic activity">
    <reaction evidence="3">
        <text>[protein]-peptidylproline (omega=180) = [protein]-peptidylproline (omega=0)</text>
        <dbReference type="Rhea" id="RHEA:16237"/>
        <dbReference type="Rhea" id="RHEA-COMP:10747"/>
        <dbReference type="Rhea" id="RHEA-COMP:10748"/>
        <dbReference type="ChEBI" id="CHEBI:83833"/>
        <dbReference type="ChEBI" id="CHEBI:83834"/>
        <dbReference type="EC" id="5.2.1.8"/>
    </reaction>
</comment>
<sequence>MTREQERARARRRQQKLQAREAERARRAARNRQVAAVVVAVLVVVAIVVLVSVKLSGGGDSKAQASPSAPASTASGKTRCTTPPATPKSVTKVTKPDKAIAAGKTYRAVVTTNCGDITLELDGAKAPQTVASFLALAKADYWADSPCHRLTTEGIWVLQCGDPLGGAGPGPGYSFGLENTPKDGTYPKGTLAMARTSDPNSNSGQFFIVYKDSQIPVSTGGYSIFGTVTSGMDIVEEIAAAGVSGGSTDGSPATPISILKVAVTEKKA</sequence>
<evidence type="ECO:0000313" key="7">
    <source>
        <dbReference type="EMBL" id="SES00866.1"/>
    </source>
</evidence>
<keyword evidence="1 3" id="KW-0697">Rotamase</keyword>
<comment type="similarity">
    <text evidence="3">Belongs to the cyclophilin-type PPIase family.</text>
</comment>
<organism evidence="7 8">
    <name type="scientific">Pedococcus cremeus</name>
    <dbReference type="NCBI Taxonomy" id="587636"/>
    <lineage>
        <taxon>Bacteria</taxon>
        <taxon>Bacillati</taxon>
        <taxon>Actinomycetota</taxon>
        <taxon>Actinomycetes</taxon>
        <taxon>Micrococcales</taxon>
        <taxon>Intrasporangiaceae</taxon>
        <taxon>Pedococcus</taxon>
    </lineage>
</organism>
<dbReference type="STRING" id="587636.SAMN05216199_1768"/>
<dbReference type="PANTHER" id="PTHR43246">
    <property type="entry name" value="PEPTIDYL-PROLYL CIS-TRANS ISOMERASE CYP38, CHLOROPLASTIC"/>
    <property type="match status" value="1"/>
</dbReference>
<keyword evidence="8" id="KW-1185">Reference proteome</keyword>
<feature type="compositionally biased region" description="Polar residues" evidence="4">
    <location>
        <begin position="76"/>
        <end position="92"/>
    </location>
</feature>
<reference evidence="8" key="1">
    <citation type="submission" date="2016-10" db="EMBL/GenBank/DDBJ databases">
        <authorList>
            <person name="Varghese N."/>
            <person name="Submissions S."/>
        </authorList>
    </citation>
    <scope>NUCLEOTIDE SEQUENCE [LARGE SCALE GENOMIC DNA]</scope>
    <source>
        <strain evidence="8">CGMCC 1.6963</strain>
    </source>
</reference>
<evidence type="ECO:0000256" key="1">
    <source>
        <dbReference type="ARBA" id="ARBA00023110"/>
    </source>
</evidence>
<protein>
    <recommendedName>
        <fullName evidence="3">Peptidyl-prolyl cis-trans isomerase</fullName>
        <shortName evidence="3">PPIase</shortName>
        <ecNumber evidence="3">5.2.1.8</ecNumber>
    </recommendedName>
</protein>
<dbReference type="Proteomes" id="UP000199019">
    <property type="component" value="Unassembled WGS sequence"/>
</dbReference>
<feature type="domain" description="PPIase cyclophilin-type" evidence="6">
    <location>
        <begin position="115"/>
        <end position="263"/>
    </location>
</feature>
<dbReference type="SUPFAM" id="SSF50891">
    <property type="entry name" value="Cyclophilin-like"/>
    <property type="match status" value="1"/>
</dbReference>
<dbReference type="AlphaFoldDB" id="A0A1H9TUN5"/>
<name>A0A1H9TUN5_9MICO</name>
<dbReference type="PROSITE" id="PS50072">
    <property type="entry name" value="CSA_PPIASE_2"/>
    <property type="match status" value="1"/>
</dbReference>
<dbReference type="InterPro" id="IPR044665">
    <property type="entry name" value="E_coli_cyclophilin_A-like"/>
</dbReference>
<feature type="compositionally biased region" description="Low complexity" evidence="4">
    <location>
        <begin position="58"/>
        <end position="75"/>
    </location>
</feature>
<dbReference type="Pfam" id="PF00160">
    <property type="entry name" value="Pro_isomerase"/>
    <property type="match status" value="1"/>
</dbReference>
<comment type="function">
    <text evidence="3">PPIases accelerate the folding of proteins. It catalyzes the cis-trans isomerization of proline imidic peptide bonds in oligopeptides.</text>
</comment>
<dbReference type="InterPro" id="IPR002130">
    <property type="entry name" value="Cyclophilin-type_PPIase_dom"/>
</dbReference>
<dbReference type="GO" id="GO:0003755">
    <property type="term" value="F:peptidyl-prolyl cis-trans isomerase activity"/>
    <property type="evidence" value="ECO:0007669"/>
    <property type="project" value="UniProtKB-UniRule"/>
</dbReference>
<dbReference type="InterPro" id="IPR029000">
    <property type="entry name" value="Cyclophilin-like_dom_sf"/>
</dbReference>
<feature type="transmembrane region" description="Helical" evidence="5">
    <location>
        <begin position="34"/>
        <end position="53"/>
    </location>
</feature>
<dbReference type="Gene3D" id="2.40.100.10">
    <property type="entry name" value="Cyclophilin-like"/>
    <property type="match status" value="1"/>
</dbReference>
<accession>A0A1H9TUN5</accession>
<evidence type="ECO:0000256" key="5">
    <source>
        <dbReference type="SAM" id="Phobius"/>
    </source>
</evidence>
<feature type="region of interest" description="Disordered" evidence="4">
    <location>
        <begin position="1"/>
        <end position="23"/>
    </location>
</feature>
<evidence type="ECO:0000256" key="3">
    <source>
        <dbReference type="RuleBase" id="RU363019"/>
    </source>
</evidence>
<keyword evidence="5" id="KW-0472">Membrane</keyword>
<evidence type="ECO:0000259" key="6">
    <source>
        <dbReference type="PROSITE" id="PS50072"/>
    </source>
</evidence>
<dbReference type="PRINTS" id="PR00153">
    <property type="entry name" value="CSAPPISMRASE"/>
</dbReference>